<dbReference type="EMBL" id="BLLK01000062">
    <property type="protein sequence ID" value="GFH59219.1"/>
    <property type="molecule type" value="Genomic_DNA"/>
</dbReference>
<accession>A0AAD3DAU8</accession>
<organism evidence="1 2">
    <name type="scientific">Chaetoceros tenuissimus</name>
    <dbReference type="NCBI Taxonomy" id="426638"/>
    <lineage>
        <taxon>Eukaryota</taxon>
        <taxon>Sar</taxon>
        <taxon>Stramenopiles</taxon>
        <taxon>Ochrophyta</taxon>
        <taxon>Bacillariophyta</taxon>
        <taxon>Coscinodiscophyceae</taxon>
        <taxon>Chaetocerotophycidae</taxon>
        <taxon>Chaetocerotales</taxon>
        <taxon>Chaetocerotaceae</taxon>
        <taxon>Chaetoceros</taxon>
    </lineage>
</organism>
<name>A0AAD3DAU8_9STRA</name>
<dbReference type="PANTHER" id="PTHR33828">
    <property type="entry name" value="OS05G0596200 PROTEIN"/>
    <property type="match status" value="1"/>
</dbReference>
<dbReference type="Proteomes" id="UP001054902">
    <property type="component" value="Unassembled WGS sequence"/>
</dbReference>
<protein>
    <submittedName>
        <fullName evidence="1">Uncharacterized protein</fullName>
    </submittedName>
</protein>
<comment type="caution">
    <text evidence="1">The sequence shown here is derived from an EMBL/GenBank/DDBJ whole genome shotgun (WGS) entry which is preliminary data.</text>
</comment>
<evidence type="ECO:0000313" key="1">
    <source>
        <dbReference type="EMBL" id="GFH59219.1"/>
    </source>
</evidence>
<reference evidence="1 2" key="1">
    <citation type="journal article" date="2021" name="Sci. Rep.">
        <title>The genome of the diatom Chaetoceros tenuissimus carries an ancient integrated fragment of an extant virus.</title>
        <authorList>
            <person name="Hongo Y."/>
            <person name="Kimura K."/>
            <person name="Takaki Y."/>
            <person name="Yoshida Y."/>
            <person name="Baba S."/>
            <person name="Kobayashi G."/>
            <person name="Nagasaki K."/>
            <person name="Hano T."/>
            <person name="Tomaru Y."/>
        </authorList>
    </citation>
    <scope>NUCLEOTIDE SEQUENCE [LARGE SCALE GENOMIC DNA]</scope>
    <source>
        <strain evidence="1 2">NIES-3715</strain>
    </source>
</reference>
<proteinExistence type="predicted"/>
<sequence>MAEPLKPGQKYPTPTKGFGDRVFYETLLRQNPKSEMAQEYCLNYGILDEEEAAKLYKAYCKRKGKPMTTTSKSSSAKKVKKEKKIIKEEVDDVGMSVGGSEGMGEVTM</sequence>
<evidence type="ECO:0000313" key="2">
    <source>
        <dbReference type="Proteomes" id="UP001054902"/>
    </source>
</evidence>
<dbReference type="AlphaFoldDB" id="A0AAD3DAU8"/>
<dbReference type="PANTHER" id="PTHR33828:SF2">
    <property type="entry name" value="NUCLEOLIN"/>
    <property type="match status" value="1"/>
</dbReference>
<keyword evidence="2" id="KW-1185">Reference proteome</keyword>
<gene>
    <name evidence="1" type="ORF">CTEN210_15695</name>
</gene>